<dbReference type="EMBL" id="JBHSFT010000001">
    <property type="protein sequence ID" value="MFC4660669.1"/>
    <property type="molecule type" value="Genomic_DNA"/>
</dbReference>
<comment type="similarity">
    <text evidence="1">Belongs to the short-chain dehydrogenases/reductases (SDR) family.</text>
</comment>
<dbReference type="InterPro" id="IPR036291">
    <property type="entry name" value="NAD(P)-bd_dom_sf"/>
</dbReference>
<keyword evidence="2 3" id="KW-0560">Oxidoreductase</keyword>
<dbReference type="Pfam" id="PF13561">
    <property type="entry name" value="adh_short_C2"/>
    <property type="match status" value="1"/>
</dbReference>
<dbReference type="RefSeq" id="WP_256705356.1">
    <property type="nucleotide sequence ID" value="NZ_JBHSFT010000001.1"/>
</dbReference>
<name>A0ABV9JSC0_9BACI</name>
<dbReference type="PROSITE" id="PS00061">
    <property type="entry name" value="ADH_SHORT"/>
    <property type="match status" value="1"/>
</dbReference>
<dbReference type="PRINTS" id="PR00080">
    <property type="entry name" value="SDRFAMILY"/>
</dbReference>
<accession>A0ABV9JSC0</accession>
<comment type="caution">
    <text evidence="3">The sequence shown here is derived from an EMBL/GenBank/DDBJ whole genome shotgun (WGS) entry which is preliminary data.</text>
</comment>
<evidence type="ECO:0000256" key="2">
    <source>
        <dbReference type="ARBA" id="ARBA00023002"/>
    </source>
</evidence>
<dbReference type="SUPFAM" id="SSF51735">
    <property type="entry name" value="NAD(P)-binding Rossmann-fold domains"/>
    <property type="match status" value="1"/>
</dbReference>
<evidence type="ECO:0000313" key="3">
    <source>
        <dbReference type="EMBL" id="MFC4660669.1"/>
    </source>
</evidence>
<dbReference type="GO" id="GO:0016491">
    <property type="term" value="F:oxidoreductase activity"/>
    <property type="evidence" value="ECO:0007669"/>
    <property type="project" value="UniProtKB-KW"/>
</dbReference>
<dbReference type="EC" id="1.1.1.-" evidence="3"/>
<proteinExistence type="inferred from homology"/>
<dbReference type="InterPro" id="IPR020904">
    <property type="entry name" value="Sc_DH/Rdtase_CS"/>
</dbReference>
<dbReference type="PANTHER" id="PTHR42760">
    <property type="entry name" value="SHORT-CHAIN DEHYDROGENASES/REDUCTASES FAMILY MEMBER"/>
    <property type="match status" value="1"/>
</dbReference>
<dbReference type="PANTHER" id="PTHR42760:SF5">
    <property type="entry name" value="2-DEHYDRO-3-DEOXY-D-GLUCONATE 5-DEHYDROGENASE"/>
    <property type="match status" value="1"/>
</dbReference>
<sequence>MFEITGKKVLITGAAQGIGRVLTEKYYQQGAEIAAIDISDQIHDLKELETSENQIHPIQGNLMDLERIEEVFYEAIDKLGGGVDILVNCAGLIERRPAKDFPLDKWDRIITLNVTSVFALSRLAAIAMKEQSSGKIINFGSIVSVFGAYHSSAYSASKGAVLQLTKSLSNEWASYGIQVNAIAPGYMLTSMNSDLESDPARRPQVDERIPAGRWGTPEDVCGVALFLSSSASDYVTGALIPVDGGVLAR</sequence>
<gene>
    <name evidence="3" type="ORF">ACFO3P_00285</name>
</gene>
<protein>
    <submittedName>
        <fullName evidence="3">SDR family NAD(P)-dependent oxidoreductase</fullName>
        <ecNumber evidence="3">1.1.1.-</ecNumber>
    </submittedName>
</protein>
<evidence type="ECO:0000313" key="4">
    <source>
        <dbReference type="Proteomes" id="UP001595988"/>
    </source>
</evidence>
<dbReference type="InterPro" id="IPR002347">
    <property type="entry name" value="SDR_fam"/>
</dbReference>
<dbReference type="PRINTS" id="PR00081">
    <property type="entry name" value="GDHRDH"/>
</dbReference>
<dbReference type="Gene3D" id="3.40.50.720">
    <property type="entry name" value="NAD(P)-binding Rossmann-like Domain"/>
    <property type="match status" value="1"/>
</dbReference>
<dbReference type="Proteomes" id="UP001595988">
    <property type="component" value="Unassembled WGS sequence"/>
</dbReference>
<keyword evidence="4" id="KW-1185">Reference proteome</keyword>
<evidence type="ECO:0000256" key="1">
    <source>
        <dbReference type="ARBA" id="ARBA00006484"/>
    </source>
</evidence>
<organism evidence="3 4">
    <name type="scientific">Oceanobacillus aidingensis</name>
    <dbReference type="NCBI Taxonomy" id="645964"/>
    <lineage>
        <taxon>Bacteria</taxon>
        <taxon>Bacillati</taxon>
        <taxon>Bacillota</taxon>
        <taxon>Bacilli</taxon>
        <taxon>Bacillales</taxon>
        <taxon>Bacillaceae</taxon>
        <taxon>Oceanobacillus</taxon>
    </lineage>
</organism>
<reference evidence="4" key="1">
    <citation type="journal article" date="2019" name="Int. J. Syst. Evol. Microbiol.">
        <title>The Global Catalogue of Microorganisms (GCM) 10K type strain sequencing project: providing services to taxonomists for standard genome sequencing and annotation.</title>
        <authorList>
            <consortium name="The Broad Institute Genomics Platform"/>
            <consortium name="The Broad Institute Genome Sequencing Center for Infectious Disease"/>
            <person name="Wu L."/>
            <person name="Ma J."/>
        </authorList>
    </citation>
    <scope>NUCLEOTIDE SEQUENCE [LARGE SCALE GENOMIC DNA]</scope>
    <source>
        <strain evidence="4">CCUG 37257</strain>
    </source>
</reference>